<evidence type="ECO:0000256" key="2">
    <source>
        <dbReference type="ARBA" id="ARBA00022448"/>
    </source>
</evidence>
<accession>A0A1B1YGD1</accession>
<evidence type="ECO:0000256" key="3">
    <source>
        <dbReference type="ARBA" id="ARBA00022475"/>
    </source>
</evidence>
<dbReference type="RefSeq" id="WP_015360279.1">
    <property type="nucleotide sequence ID" value="NZ_CP014672.1"/>
</dbReference>
<dbReference type="AlphaFoldDB" id="A0A1B1YGD1"/>
<organism evidence="9 10">
    <name type="scientific">Thermoclostridium stercorarium subsp. thermolacticum DSM 2910</name>
    <dbReference type="NCBI Taxonomy" id="1121336"/>
    <lineage>
        <taxon>Bacteria</taxon>
        <taxon>Bacillati</taxon>
        <taxon>Bacillota</taxon>
        <taxon>Clostridia</taxon>
        <taxon>Eubacteriales</taxon>
        <taxon>Oscillospiraceae</taxon>
        <taxon>Thermoclostridium</taxon>
    </lineage>
</organism>
<feature type="transmembrane region" description="Helical" evidence="7">
    <location>
        <begin position="93"/>
        <end position="117"/>
    </location>
</feature>
<name>A0A1B1YGD1_THEST</name>
<dbReference type="PANTHER" id="PTHR43744:SF9">
    <property type="entry name" value="POLYGALACTURONAN_RHAMNOGALACTURONAN TRANSPORT SYSTEM PERMEASE PROTEIN YTCP"/>
    <property type="match status" value="1"/>
</dbReference>
<keyword evidence="3" id="KW-1003">Cell membrane</keyword>
<reference evidence="9 10" key="1">
    <citation type="submission" date="2016-02" db="EMBL/GenBank/DDBJ databases">
        <title>Comparison of Clostridium stercorarium subspecies using comparative genomics and transcriptomics.</title>
        <authorList>
            <person name="Schellenberg J."/>
            <person name="Thallinger G."/>
            <person name="Levin D.B."/>
            <person name="Zhang X."/>
            <person name="Alvare G."/>
            <person name="Fristensky B."/>
            <person name="Sparling R."/>
        </authorList>
    </citation>
    <scope>NUCLEOTIDE SEQUENCE [LARGE SCALE GENOMIC DNA]</scope>
    <source>
        <strain evidence="9 10">DSM 2910</strain>
    </source>
</reference>
<dbReference type="InterPro" id="IPR035906">
    <property type="entry name" value="MetI-like_sf"/>
</dbReference>
<dbReference type="InterPro" id="IPR000515">
    <property type="entry name" value="MetI-like"/>
</dbReference>
<dbReference type="EMBL" id="CP014672">
    <property type="protein sequence ID" value="ANW99832.1"/>
    <property type="molecule type" value="Genomic_DNA"/>
</dbReference>
<evidence type="ECO:0000313" key="10">
    <source>
        <dbReference type="Proteomes" id="UP000092971"/>
    </source>
</evidence>
<evidence type="ECO:0000313" key="9">
    <source>
        <dbReference type="EMBL" id="ANW99832.1"/>
    </source>
</evidence>
<dbReference type="PROSITE" id="PS50928">
    <property type="entry name" value="ABC_TM1"/>
    <property type="match status" value="1"/>
</dbReference>
<dbReference type="SUPFAM" id="SSF161098">
    <property type="entry name" value="MetI-like"/>
    <property type="match status" value="1"/>
</dbReference>
<dbReference type="Gene3D" id="1.10.3720.10">
    <property type="entry name" value="MetI-like"/>
    <property type="match status" value="1"/>
</dbReference>
<evidence type="ECO:0000256" key="6">
    <source>
        <dbReference type="ARBA" id="ARBA00023136"/>
    </source>
</evidence>
<feature type="transmembrane region" description="Helical" evidence="7">
    <location>
        <begin position="161"/>
        <end position="182"/>
    </location>
</feature>
<dbReference type="CDD" id="cd06261">
    <property type="entry name" value="TM_PBP2"/>
    <property type="match status" value="1"/>
</dbReference>
<feature type="transmembrane region" description="Helical" evidence="7">
    <location>
        <begin position="129"/>
        <end position="149"/>
    </location>
</feature>
<comment type="subcellular location">
    <subcellularLocation>
        <location evidence="1 7">Cell membrane</location>
        <topology evidence="1 7">Multi-pass membrane protein</topology>
    </subcellularLocation>
</comment>
<dbReference type="PANTHER" id="PTHR43744">
    <property type="entry name" value="ABC TRANSPORTER PERMEASE PROTEIN MG189-RELATED-RELATED"/>
    <property type="match status" value="1"/>
</dbReference>
<evidence type="ECO:0000256" key="7">
    <source>
        <dbReference type="RuleBase" id="RU363032"/>
    </source>
</evidence>
<feature type="domain" description="ABC transmembrane type-1" evidence="8">
    <location>
        <begin position="94"/>
        <end position="296"/>
    </location>
</feature>
<gene>
    <name evidence="9" type="ORF">CSTERTH_12710</name>
</gene>
<keyword evidence="6 7" id="KW-0472">Membrane</keyword>
<evidence type="ECO:0000259" key="8">
    <source>
        <dbReference type="PROSITE" id="PS50928"/>
    </source>
</evidence>
<dbReference type="GO" id="GO:0005886">
    <property type="term" value="C:plasma membrane"/>
    <property type="evidence" value="ECO:0007669"/>
    <property type="project" value="UniProtKB-SubCell"/>
</dbReference>
<proteinExistence type="inferred from homology"/>
<feature type="transmembrane region" description="Helical" evidence="7">
    <location>
        <begin position="202"/>
        <end position="229"/>
    </location>
</feature>
<keyword evidence="2 7" id="KW-0813">Transport</keyword>
<evidence type="ECO:0000256" key="4">
    <source>
        <dbReference type="ARBA" id="ARBA00022692"/>
    </source>
</evidence>
<evidence type="ECO:0000256" key="5">
    <source>
        <dbReference type="ARBA" id="ARBA00022989"/>
    </source>
</evidence>
<comment type="similarity">
    <text evidence="7">Belongs to the binding-protein-dependent transport system permease family.</text>
</comment>
<feature type="transmembrane region" description="Helical" evidence="7">
    <location>
        <begin position="32"/>
        <end position="57"/>
    </location>
</feature>
<evidence type="ECO:0000256" key="1">
    <source>
        <dbReference type="ARBA" id="ARBA00004651"/>
    </source>
</evidence>
<keyword evidence="4 7" id="KW-0812">Transmembrane</keyword>
<dbReference type="GO" id="GO:0055085">
    <property type="term" value="P:transmembrane transport"/>
    <property type="evidence" value="ECO:0007669"/>
    <property type="project" value="InterPro"/>
</dbReference>
<protein>
    <submittedName>
        <fullName evidence="9">Sugar ABC transporter permease</fullName>
    </submittedName>
</protein>
<dbReference type="Pfam" id="PF00528">
    <property type="entry name" value="BPD_transp_1"/>
    <property type="match status" value="1"/>
</dbReference>
<sequence length="317" mass="36178">MSSEMVRNSDMAVKKFFRGKSVGNRISPFANVLINLFFIICSIICVAPILLIIAISFTDEKELLVNGYSFFPSKYSLKAYDYVISAGDTIWRAYGVSVIVTVLGTILSLAVICFYAYPLSRQSFKYRNFFSFFAYFTMIFGGGLVPWYMVYTQLIPIKNTIWVMIVPYLMNAWYMMIMRTFFKTTIHESIIESAKIDGAGEFRIFFVIVLPLCRAGLATIGLFCTLGYWNDWWLPLMFITEHRLYNIQYLMYQTLNSIQYLVSGSAQFSESSKILAELPSESARMAIAVLSIGPIIFAYPFFQKYFVKGLTIGAVKG</sequence>
<dbReference type="Proteomes" id="UP000092971">
    <property type="component" value="Chromosome"/>
</dbReference>
<feature type="transmembrane region" description="Helical" evidence="7">
    <location>
        <begin position="283"/>
        <end position="302"/>
    </location>
</feature>
<keyword evidence="5 7" id="KW-1133">Transmembrane helix</keyword>
<dbReference type="OrthoDB" id="157184at2"/>